<evidence type="ECO:0000313" key="2">
    <source>
        <dbReference type="Proteomes" id="UP001220530"/>
    </source>
</evidence>
<dbReference type="GO" id="GO:0016787">
    <property type="term" value="F:hydrolase activity"/>
    <property type="evidence" value="ECO:0007669"/>
    <property type="project" value="UniProtKB-KW"/>
</dbReference>
<dbReference type="Proteomes" id="UP001220530">
    <property type="component" value="Chromosome"/>
</dbReference>
<accession>A0ABY7YK58</accession>
<name>A0ABY7YK58_9HYPH</name>
<dbReference type="InterPro" id="IPR018550">
    <property type="entry name" value="Lipid-A_deacylase-rel"/>
</dbReference>
<sequence>MGMTVRLLVGLIWLILGSTIAYAQVDILPEVRAGILSHDVGNGTNALLDPQRLSDASVELLFSLGDLSNVLVVAELRPHIGASLNFKGQESFAYAGLSLTAQLPLLPVFVEASLGGAAHGTPFSSAATTPRFGCLAVARAAASVGVNVLPGASIIGTVEHYTDGGLCGTPNDGVTNVGLRVGFRF</sequence>
<dbReference type="Pfam" id="PF09411">
    <property type="entry name" value="PagL"/>
    <property type="match status" value="1"/>
</dbReference>
<protein>
    <submittedName>
        <fullName evidence="1">Acyloxyacyl hydrolase</fullName>
    </submittedName>
</protein>
<organism evidence="1 2">
    <name type="scientific">Devosia algicola</name>
    <dbReference type="NCBI Taxonomy" id="3026418"/>
    <lineage>
        <taxon>Bacteria</taxon>
        <taxon>Pseudomonadati</taxon>
        <taxon>Pseudomonadota</taxon>
        <taxon>Alphaproteobacteria</taxon>
        <taxon>Hyphomicrobiales</taxon>
        <taxon>Devosiaceae</taxon>
        <taxon>Devosia</taxon>
    </lineage>
</organism>
<dbReference type="RefSeq" id="WP_282218081.1">
    <property type="nucleotide sequence ID" value="NZ_CP118246.1"/>
</dbReference>
<dbReference type="EMBL" id="CP118246">
    <property type="protein sequence ID" value="WDR01671.1"/>
    <property type="molecule type" value="Genomic_DNA"/>
</dbReference>
<keyword evidence="1" id="KW-0378">Hydrolase</keyword>
<proteinExistence type="predicted"/>
<reference evidence="1 2" key="1">
    <citation type="submission" date="2023-02" db="EMBL/GenBank/DDBJ databases">
        <title>Devosia algicola sp. nov., isolated from the phycosphere of marine algae.</title>
        <authorList>
            <person name="Kim J.M."/>
            <person name="Lee J.K."/>
            <person name="Choi B.J."/>
            <person name="Bayburt H."/>
            <person name="Jeon C.O."/>
        </authorList>
    </citation>
    <scope>NUCLEOTIDE SEQUENCE [LARGE SCALE GENOMIC DNA]</scope>
    <source>
        <strain evidence="1 2">G20-9</strain>
    </source>
</reference>
<evidence type="ECO:0000313" key="1">
    <source>
        <dbReference type="EMBL" id="WDR01671.1"/>
    </source>
</evidence>
<gene>
    <name evidence="1" type="ORF">PSQ19_13050</name>
</gene>
<keyword evidence="2" id="KW-1185">Reference proteome</keyword>